<feature type="region of interest" description="Disordered" evidence="1">
    <location>
        <begin position="121"/>
        <end position="145"/>
    </location>
</feature>
<dbReference type="Proteomes" id="UP001153269">
    <property type="component" value="Unassembled WGS sequence"/>
</dbReference>
<evidence type="ECO:0000313" key="2">
    <source>
        <dbReference type="EMBL" id="CAB1455255.1"/>
    </source>
</evidence>
<keyword evidence="3" id="KW-1185">Reference proteome</keyword>
<feature type="compositionally biased region" description="Basic and acidic residues" evidence="1">
    <location>
        <begin position="16"/>
        <end position="42"/>
    </location>
</feature>
<sequence length="145" mass="15914">MSGTEMERAVRRRFSAGHEDPEDSQRDDSLPSPDKSHADTNHTELSYSRSARGPEAKSTSVRLPLIIPEADRSRTAESEETVVCLESGLVRGERFNQAARAEIIPRERSAGDVCGRLFPRARVPVPGSTSLEGKKCRGRPAGALW</sequence>
<accession>A0A9N7VT67</accession>
<name>A0A9N7VT67_PLEPL</name>
<reference evidence="2" key="1">
    <citation type="submission" date="2020-03" db="EMBL/GenBank/DDBJ databases">
        <authorList>
            <person name="Weist P."/>
        </authorList>
    </citation>
    <scope>NUCLEOTIDE SEQUENCE</scope>
</reference>
<dbReference type="AlphaFoldDB" id="A0A9N7VT67"/>
<dbReference type="EMBL" id="CADEAL010004247">
    <property type="protein sequence ID" value="CAB1455255.1"/>
    <property type="molecule type" value="Genomic_DNA"/>
</dbReference>
<protein>
    <submittedName>
        <fullName evidence="2">Uncharacterized protein</fullName>
    </submittedName>
</protein>
<evidence type="ECO:0000256" key="1">
    <source>
        <dbReference type="SAM" id="MobiDB-lite"/>
    </source>
</evidence>
<comment type="caution">
    <text evidence="2">The sequence shown here is derived from an EMBL/GenBank/DDBJ whole genome shotgun (WGS) entry which is preliminary data.</text>
</comment>
<proteinExistence type="predicted"/>
<gene>
    <name evidence="2" type="ORF">PLEPLA_LOCUS43026</name>
</gene>
<organism evidence="2 3">
    <name type="scientific">Pleuronectes platessa</name>
    <name type="common">European plaice</name>
    <dbReference type="NCBI Taxonomy" id="8262"/>
    <lineage>
        <taxon>Eukaryota</taxon>
        <taxon>Metazoa</taxon>
        <taxon>Chordata</taxon>
        <taxon>Craniata</taxon>
        <taxon>Vertebrata</taxon>
        <taxon>Euteleostomi</taxon>
        <taxon>Actinopterygii</taxon>
        <taxon>Neopterygii</taxon>
        <taxon>Teleostei</taxon>
        <taxon>Neoteleostei</taxon>
        <taxon>Acanthomorphata</taxon>
        <taxon>Carangaria</taxon>
        <taxon>Pleuronectiformes</taxon>
        <taxon>Pleuronectoidei</taxon>
        <taxon>Pleuronectidae</taxon>
        <taxon>Pleuronectes</taxon>
    </lineage>
</organism>
<evidence type="ECO:0000313" key="3">
    <source>
        <dbReference type="Proteomes" id="UP001153269"/>
    </source>
</evidence>
<feature type="region of interest" description="Disordered" evidence="1">
    <location>
        <begin position="1"/>
        <end position="80"/>
    </location>
</feature>